<feature type="domain" description="TonB C-terminal" evidence="11">
    <location>
        <begin position="38"/>
        <end position="134"/>
    </location>
</feature>
<evidence type="ECO:0000256" key="9">
    <source>
        <dbReference type="ARBA" id="ARBA00023136"/>
    </source>
</evidence>
<accession>A0A315YY12</accession>
<dbReference type="InterPro" id="IPR037682">
    <property type="entry name" value="TonB_C"/>
</dbReference>
<keyword evidence="6" id="KW-0812">Transmembrane</keyword>
<keyword evidence="9" id="KW-0472">Membrane</keyword>
<dbReference type="InterPro" id="IPR003538">
    <property type="entry name" value="TonB"/>
</dbReference>
<comment type="similarity">
    <text evidence="2">Belongs to the TonB family.</text>
</comment>
<keyword evidence="7" id="KW-0653">Protein transport</keyword>
<keyword evidence="10" id="KW-0732">Signal</keyword>
<evidence type="ECO:0000256" key="5">
    <source>
        <dbReference type="ARBA" id="ARBA00022519"/>
    </source>
</evidence>
<feature type="chain" id="PRO_5016267363" evidence="10">
    <location>
        <begin position="20"/>
        <end position="269"/>
    </location>
</feature>
<keyword evidence="13" id="KW-1185">Reference proteome</keyword>
<evidence type="ECO:0000313" key="13">
    <source>
        <dbReference type="Proteomes" id="UP000245535"/>
    </source>
</evidence>
<comment type="subcellular location">
    <subcellularLocation>
        <location evidence="1">Cell inner membrane</location>
        <topology evidence="1">Single-pass membrane protein</topology>
        <orientation evidence="1">Periplasmic side</orientation>
    </subcellularLocation>
</comment>
<evidence type="ECO:0000256" key="3">
    <source>
        <dbReference type="ARBA" id="ARBA00022448"/>
    </source>
</evidence>
<dbReference type="EMBL" id="QGDO01000011">
    <property type="protein sequence ID" value="PWJ34192.1"/>
    <property type="molecule type" value="Genomic_DNA"/>
</dbReference>
<dbReference type="GO" id="GO:0031992">
    <property type="term" value="F:energy transducer activity"/>
    <property type="evidence" value="ECO:0007669"/>
    <property type="project" value="InterPro"/>
</dbReference>
<gene>
    <name evidence="12" type="ORF">BC781_111102</name>
</gene>
<reference evidence="12 13" key="1">
    <citation type="submission" date="2018-03" db="EMBL/GenBank/DDBJ databases">
        <title>Genomic Encyclopedia of Archaeal and Bacterial Type Strains, Phase II (KMG-II): from individual species to whole genera.</title>
        <authorList>
            <person name="Goeker M."/>
        </authorList>
    </citation>
    <scope>NUCLEOTIDE SEQUENCE [LARGE SCALE GENOMIC DNA]</scope>
    <source>
        <strain evidence="12 13">DSM 28229</strain>
    </source>
</reference>
<name>A0A315YY12_SEDFL</name>
<dbReference type="RefSeq" id="WP_109623042.1">
    <property type="nucleotide sequence ID" value="NZ_QGDO01000011.1"/>
</dbReference>
<dbReference type="GO" id="GO:0098797">
    <property type="term" value="C:plasma membrane protein complex"/>
    <property type="evidence" value="ECO:0007669"/>
    <property type="project" value="TreeGrafter"/>
</dbReference>
<dbReference type="NCBIfam" id="TIGR01352">
    <property type="entry name" value="tonB_Cterm"/>
    <property type="match status" value="2"/>
</dbReference>
<evidence type="ECO:0000256" key="2">
    <source>
        <dbReference type="ARBA" id="ARBA00006555"/>
    </source>
</evidence>
<dbReference type="OrthoDB" id="1039448at2"/>
<dbReference type="PANTHER" id="PTHR33446:SF2">
    <property type="entry name" value="PROTEIN TONB"/>
    <property type="match status" value="1"/>
</dbReference>
<keyword evidence="4" id="KW-1003">Cell membrane</keyword>
<protein>
    <submittedName>
        <fullName evidence="12">Protein TonB</fullName>
    </submittedName>
</protein>
<dbReference type="AlphaFoldDB" id="A0A315YY12"/>
<dbReference type="PRINTS" id="PR01374">
    <property type="entry name" value="TONBPROTEIN"/>
</dbReference>
<keyword evidence="5" id="KW-0997">Cell inner membrane</keyword>
<dbReference type="GO" id="GO:0015031">
    <property type="term" value="P:protein transport"/>
    <property type="evidence" value="ECO:0007669"/>
    <property type="project" value="UniProtKB-KW"/>
</dbReference>
<evidence type="ECO:0000256" key="7">
    <source>
        <dbReference type="ARBA" id="ARBA00022927"/>
    </source>
</evidence>
<evidence type="ECO:0000256" key="8">
    <source>
        <dbReference type="ARBA" id="ARBA00022989"/>
    </source>
</evidence>
<dbReference type="Proteomes" id="UP000245535">
    <property type="component" value="Unassembled WGS sequence"/>
</dbReference>
<proteinExistence type="inferred from homology"/>
<dbReference type="PROSITE" id="PS52015">
    <property type="entry name" value="TONB_CTD"/>
    <property type="match status" value="2"/>
</dbReference>
<dbReference type="Pfam" id="PF03544">
    <property type="entry name" value="TonB_C"/>
    <property type="match status" value="2"/>
</dbReference>
<dbReference type="SUPFAM" id="SSF74653">
    <property type="entry name" value="TolA/TonB C-terminal domain"/>
    <property type="match status" value="2"/>
</dbReference>
<evidence type="ECO:0000256" key="10">
    <source>
        <dbReference type="SAM" id="SignalP"/>
    </source>
</evidence>
<feature type="signal peptide" evidence="10">
    <location>
        <begin position="1"/>
        <end position="19"/>
    </location>
</feature>
<evidence type="ECO:0000256" key="1">
    <source>
        <dbReference type="ARBA" id="ARBA00004383"/>
    </source>
</evidence>
<organism evidence="12 13">
    <name type="scientific">Sediminitomix flava</name>
    <dbReference type="NCBI Taxonomy" id="379075"/>
    <lineage>
        <taxon>Bacteria</taxon>
        <taxon>Pseudomonadati</taxon>
        <taxon>Bacteroidota</taxon>
        <taxon>Cytophagia</taxon>
        <taxon>Cytophagales</taxon>
        <taxon>Flammeovirgaceae</taxon>
        <taxon>Sediminitomix</taxon>
    </lineage>
</organism>
<evidence type="ECO:0000313" key="12">
    <source>
        <dbReference type="EMBL" id="PWJ34192.1"/>
    </source>
</evidence>
<dbReference type="GO" id="GO:0015891">
    <property type="term" value="P:siderophore transport"/>
    <property type="evidence" value="ECO:0007669"/>
    <property type="project" value="InterPro"/>
</dbReference>
<dbReference type="InterPro" id="IPR006260">
    <property type="entry name" value="TonB/TolA_C"/>
</dbReference>
<dbReference type="Gene3D" id="3.30.1150.10">
    <property type="match status" value="2"/>
</dbReference>
<keyword evidence="3" id="KW-0813">Transport</keyword>
<feature type="domain" description="TonB C-terminal" evidence="11">
    <location>
        <begin position="171"/>
        <end position="267"/>
    </location>
</feature>
<dbReference type="GO" id="GO:0055085">
    <property type="term" value="P:transmembrane transport"/>
    <property type="evidence" value="ECO:0007669"/>
    <property type="project" value="InterPro"/>
</dbReference>
<comment type="caution">
    <text evidence="12">The sequence shown here is derived from an EMBL/GenBank/DDBJ whole genome shotgun (WGS) entry which is preliminary data.</text>
</comment>
<evidence type="ECO:0000256" key="4">
    <source>
        <dbReference type="ARBA" id="ARBA00022475"/>
    </source>
</evidence>
<evidence type="ECO:0000259" key="11">
    <source>
        <dbReference type="PROSITE" id="PS52015"/>
    </source>
</evidence>
<dbReference type="PANTHER" id="PTHR33446">
    <property type="entry name" value="PROTEIN TONB-RELATED"/>
    <property type="match status" value="1"/>
</dbReference>
<dbReference type="GO" id="GO:0030288">
    <property type="term" value="C:outer membrane-bounded periplasmic space"/>
    <property type="evidence" value="ECO:0007669"/>
    <property type="project" value="InterPro"/>
</dbReference>
<dbReference type="InterPro" id="IPR051045">
    <property type="entry name" value="TonB-dependent_transducer"/>
</dbReference>
<sequence length="269" mass="30380">MRKELIFLFLCLIPSIAFSQNTPSIVYKDVDQPAHFKGGFLELYQYFKDNLEYPQEARDAKIQGNVKLEFVVDKDGSIKNIVIDESLGHGCDEEAVRLLSGSPKWVPAQLNGKAVAQKQTTKIEFLIPDKKLEARGFALKEKEENFEEFEVEEETLDEVFEIVEDPASFEGGVTAFLYWVGRNLKYPQEARRMGVEGKVYIQFIIDKDGSVTDVKTVRGIGAGCDAEAERVIRMSPKWKPGFQRGKPVKQKMVVPINFSLGSSSKKDSK</sequence>
<keyword evidence="8" id="KW-1133">Transmembrane helix</keyword>
<evidence type="ECO:0000256" key="6">
    <source>
        <dbReference type="ARBA" id="ARBA00022692"/>
    </source>
</evidence>